<protein>
    <recommendedName>
        <fullName evidence="4">Carrier domain-containing protein</fullName>
    </recommendedName>
</protein>
<dbReference type="InterPro" id="IPR020845">
    <property type="entry name" value="AMP-binding_CS"/>
</dbReference>
<dbReference type="SUPFAM" id="SSF56801">
    <property type="entry name" value="Acetyl-CoA synthetase-like"/>
    <property type="match status" value="1"/>
</dbReference>
<gene>
    <name evidence="5" type="ORF">GCM10009759_45370</name>
</gene>
<dbReference type="SUPFAM" id="SSF52777">
    <property type="entry name" value="CoA-dependent acyltransferases"/>
    <property type="match status" value="1"/>
</dbReference>
<dbReference type="PROSITE" id="PS51257">
    <property type="entry name" value="PROKAR_LIPOPROTEIN"/>
    <property type="match status" value="1"/>
</dbReference>
<evidence type="ECO:0000256" key="2">
    <source>
        <dbReference type="ARBA" id="ARBA00022553"/>
    </source>
</evidence>
<evidence type="ECO:0000313" key="5">
    <source>
        <dbReference type="EMBL" id="GAA2106806.1"/>
    </source>
</evidence>
<comment type="caution">
    <text evidence="5">The sequence shown here is derived from an EMBL/GenBank/DDBJ whole genome shotgun (WGS) entry which is preliminary data.</text>
</comment>
<organism evidence="5 6">
    <name type="scientific">Kitasatospora saccharophila</name>
    <dbReference type="NCBI Taxonomy" id="407973"/>
    <lineage>
        <taxon>Bacteria</taxon>
        <taxon>Bacillati</taxon>
        <taxon>Actinomycetota</taxon>
        <taxon>Actinomycetes</taxon>
        <taxon>Kitasatosporales</taxon>
        <taxon>Streptomycetaceae</taxon>
        <taxon>Kitasatospora</taxon>
    </lineage>
</organism>
<proteinExistence type="predicted"/>
<dbReference type="Gene3D" id="3.40.50.980">
    <property type="match status" value="2"/>
</dbReference>
<evidence type="ECO:0000313" key="6">
    <source>
        <dbReference type="Proteomes" id="UP001500897"/>
    </source>
</evidence>
<sequence>MTVAEPRPAADDVPSRIPSGAPAGGACPPDRECPSVRRTLHLTGPARTVLPADAPELLPAALLLLARKYSGSEEFRVGVRWAGRPAGGPAASVTASMPAALTVAGHRAAVSEGLRRAAAGPAEGDGPAPALLCVPDGPAEGRHGAELAVSWEATPQGTAVHADFHEHVHGAPFVGRLLGHLENLLGQLTGTPDRAVGELTLLTDAERERLRVLNDTARPYPRDASVYGLFAEQVASGPDRPAVSHGDLTLSYRELDEQALALAGRLRAAGVGRHDRVALSLAKTPLLLVAVLAVLRLGATYVPLSPGLPVSRRDFLLADSGAVLLLVDGPTPTDPGVPLLDLAAPVAGPGPSGSAPELPDVDSLPRDGAYVMYTSGTTGRPKGVLVGHRAVIRLVRGTDYVALSSGTRLLQTGATAFDATTFEFWGALLNGGSIVLVPEPTVLSAPDLGAAIRRHGVNTLFLTTALFHQIVEQDPSVLDGCQVVVGGDALSARHAERAVRSCPGSVFVNGYGPTENTTFSTAHRVGGAYPGRVPIGRPISNSTAYVLDLDGRAQPVGVPGELHVGGDGLSDGYLNRPEQNGSSFITGRPDAPGRLYRTGDTVQWTEDGELDFVGRTDQQVKVRGFRVEPAEVEAQLSRIPALREAVVLPQRRADGVVLAACFTADRPLSGEELRRALLAELPDYLVPSSFTQLDAMPLTPNQKIDRAALADLATPSGGGATGRRRAPGTALEATVAAVFAEVLGVESVSVDDDFFAMGGHSLLATRLWSRLRSVLDTEFALRQVLDTPTAAGLAAALEQRTEAAAPRPRLVRKP</sequence>
<keyword evidence="6" id="KW-1185">Reference proteome</keyword>
<dbReference type="PANTHER" id="PTHR45527:SF1">
    <property type="entry name" value="FATTY ACID SYNTHASE"/>
    <property type="match status" value="1"/>
</dbReference>
<dbReference type="SUPFAM" id="SSF47336">
    <property type="entry name" value="ACP-like"/>
    <property type="match status" value="1"/>
</dbReference>
<dbReference type="RefSeq" id="WP_344554386.1">
    <property type="nucleotide sequence ID" value="NZ_BAAANS010000031.1"/>
</dbReference>
<dbReference type="PANTHER" id="PTHR45527">
    <property type="entry name" value="NONRIBOSOMAL PEPTIDE SYNTHETASE"/>
    <property type="match status" value="1"/>
</dbReference>
<dbReference type="InterPro" id="IPR010071">
    <property type="entry name" value="AA_adenyl_dom"/>
</dbReference>
<accession>A0ABN2XBG3</accession>
<keyword evidence="2" id="KW-0597">Phosphoprotein</keyword>
<keyword evidence="1" id="KW-0596">Phosphopantetheine</keyword>
<feature type="region of interest" description="Disordered" evidence="3">
    <location>
        <begin position="1"/>
        <end position="31"/>
    </location>
</feature>
<dbReference type="InterPro" id="IPR036736">
    <property type="entry name" value="ACP-like_sf"/>
</dbReference>
<dbReference type="InterPro" id="IPR029058">
    <property type="entry name" value="AB_hydrolase_fold"/>
</dbReference>
<dbReference type="PROSITE" id="PS00455">
    <property type="entry name" value="AMP_BINDING"/>
    <property type="match status" value="1"/>
</dbReference>
<dbReference type="SMART" id="SM00823">
    <property type="entry name" value="PKS_PP"/>
    <property type="match status" value="1"/>
</dbReference>
<dbReference type="InterPro" id="IPR000873">
    <property type="entry name" value="AMP-dep_synth/lig_dom"/>
</dbReference>
<dbReference type="Gene3D" id="3.40.50.1820">
    <property type="entry name" value="alpha/beta hydrolase"/>
    <property type="match status" value="1"/>
</dbReference>
<dbReference type="Gene3D" id="3.30.559.30">
    <property type="entry name" value="Nonribosomal peptide synthetase, condensation domain"/>
    <property type="match status" value="1"/>
</dbReference>
<feature type="domain" description="Carrier" evidence="4">
    <location>
        <begin position="726"/>
        <end position="801"/>
    </location>
</feature>
<dbReference type="CDD" id="cd12117">
    <property type="entry name" value="A_NRPS_Srf_like"/>
    <property type="match status" value="1"/>
</dbReference>
<dbReference type="Gene3D" id="3.30.300.30">
    <property type="match status" value="1"/>
</dbReference>
<dbReference type="Proteomes" id="UP001500897">
    <property type="component" value="Unassembled WGS sequence"/>
</dbReference>
<dbReference type="Gene3D" id="2.30.38.10">
    <property type="entry name" value="Luciferase, Domain 3"/>
    <property type="match status" value="1"/>
</dbReference>
<reference evidence="5 6" key="1">
    <citation type="journal article" date="2019" name="Int. J. Syst. Evol. Microbiol.">
        <title>The Global Catalogue of Microorganisms (GCM) 10K type strain sequencing project: providing services to taxonomists for standard genome sequencing and annotation.</title>
        <authorList>
            <consortium name="The Broad Institute Genomics Platform"/>
            <consortium name="The Broad Institute Genome Sequencing Center for Infectious Disease"/>
            <person name="Wu L."/>
            <person name="Ma J."/>
        </authorList>
    </citation>
    <scope>NUCLEOTIDE SEQUENCE [LARGE SCALE GENOMIC DNA]</scope>
    <source>
        <strain evidence="5 6">JCM 14559</strain>
    </source>
</reference>
<evidence type="ECO:0000256" key="1">
    <source>
        <dbReference type="ARBA" id="ARBA00022450"/>
    </source>
</evidence>
<dbReference type="EMBL" id="BAAANS010000031">
    <property type="protein sequence ID" value="GAA2106806.1"/>
    <property type="molecule type" value="Genomic_DNA"/>
</dbReference>
<dbReference type="PROSITE" id="PS50075">
    <property type="entry name" value="CARRIER"/>
    <property type="match status" value="1"/>
</dbReference>
<dbReference type="InterPro" id="IPR009081">
    <property type="entry name" value="PP-bd_ACP"/>
</dbReference>
<dbReference type="NCBIfam" id="TIGR01733">
    <property type="entry name" value="AA-adenyl-dom"/>
    <property type="match status" value="1"/>
</dbReference>
<evidence type="ECO:0000259" key="4">
    <source>
        <dbReference type="PROSITE" id="PS50075"/>
    </source>
</evidence>
<dbReference type="InterPro" id="IPR020806">
    <property type="entry name" value="PKS_PP-bd"/>
</dbReference>
<evidence type="ECO:0000256" key="3">
    <source>
        <dbReference type="SAM" id="MobiDB-lite"/>
    </source>
</evidence>
<name>A0ABN2XBG3_9ACTN</name>
<dbReference type="Pfam" id="PF00501">
    <property type="entry name" value="AMP-binding"/>
    <property type="match status" value="1"/>
</dbReference>
<dbReference type="InterPro" id="IPR045851">
    <property type="entry name" value="AMP-bd_C_sf"/>
</dbReference>
<dbReference type="Pfam" id="PF00550">
    <property type="entry name" value="PP-binding"/>
    <property type="match status" value="1"/>
</dbReference>